<dbReference type="AlphaFoldDB" id="H2B0F7"/>
<comment type="function">
    <text evidence="5">Subunit of the V1 complex of vacuolar(H+)-ATPase (V-ATPase), a multisubunit enzyme composed of a peripheral complex (V1) that hydrolyzes ATP and a membrane integral complex (V0) that translocates protons. V-ATPase is responsible for acidifying and maintaining the pH of intracellular compartments and in some cell types, is targeted to the plasma membrane, where it is responsible for acidifying the extracellular environment.</text>
</comment>
<dbReference type="EMBL" id="HE650830">
    <property type="protein sequence ID" value="CCF60107.1"/>
    <property type="molecule type" value="Genomic_DNA"/>
</dbReference>
<dbReference type="NCBIfam" id="TIGR01147">
    <property type="entry name" value="V_ATP_synt_G"/>
    <property type="match status" value="1"/>
</dbReference>
<evidence type="ECO:0000313" key="7">
    <source>
        <dbReference type="Proteomes" id="UP000005220"/>
    </source>
</evidence>
<dbReference type="KEGG" id="kaf:KAFR_0J00390"/>
<proteinExistence type="inferred from homology"/>
<dbReference type="Gene3D" id="1.20.5.730">
    <property type="entry name" value="Single helix bin"/>
    <property type="match status" value="1"/>
</dbReference>
<dbReference type="Pfam" id="PF03179">
    <property type="entry name" value="V-ATPase_G"/>
    <property type="match status" value="1"/>
</dbReference>
<dbReference type="Gene3D" id="1.20.5.620">
    <property type="entry name" value="F1F0 ATP synthase subunit B, membrane domain"/>
    <property type="match status" value="1"/>
</dbReference>
<gene>
    <name evidence="6" type="primary">KAFR0J00390</name>
    <name evidence="6" type="ORF">KAFR_0J00390</name>
</gene>
<evidence type="ECO:0000256" key="5">
    <source>
        <dbReference type="RuleBase" id="RU364019"/>
    </source>
</evidence>
<dbReference type="RefSeq" id="XP_003959242.1">
    <property type="nucleotide sequence ID" value="XM_003959193.1"/>
</dbReference>
<dbReference type="FunCoup" id="H2B0F7">
    <property type="interactions" value="324"/>
</dbReference>
<evidence type="ECO:0000256" key="1">
    <source>
        <dbReference type="ARBA" id="ARBA00010066"/>
    </source>
</evidence>
<accession>H2B0F7</accession>
<keyword evidence="4 5" id="KW-0406">Ion transport</keyword>
<organism evidence="6 7">
    <name type="scientific">Kazachstania africana (strain ATCC 22294 / BCRC 22015 / CBS 2517 / CECT 1963 / NBRC 1671 / NRRL Y-8276)</name>
    <name type="common">Yeast</name>
    <name type="synonym">Kluyveromyces africanus</name>
    <dbReference type="NCBI Taxonomy" id="1071382"/>
    <lineage>
        <taxon>Eukaryota</taxon>
        <taxon>Fungi</taxon>
        <taxon>Dikarya</taxon>
        <taxon>Ascomycota</taxon>
        <taxon>Saccharomycotina</taxon>
        <taxon>Saccharomycetes</taxon>
        <taxon>Saccharomycetales</taxon>
        <taxon>Saccharomycetaceae</taxon>
        <taxon>Kazachstania</taxon>
    </lineage>
</organism>
<dbReference type="OrthoDB" id="250802at2759"/>
<dbReference type="PANTHER" id="PTHR12713">
    <property type="entry name" value="VACUOLAR ATP SYNTHASE SUBUNIT G"/>
    <property type="match status" value="1"/>
</dbReference>
<name>H2B0F7_KAZAF</name>
<evidence type="ECO:0000256" key="4">
    <source>
        <dbReference type="ARBA" id="ARBA00023065"/>
    </source>
</evidence>
<dbReference type="FunFam" id="1.20.5.620:FF:000004">
    <property type="entry name" value="V-type proton ATPase subunit G"/>
    <property type="match status" value="1"/>
</dbReference>
<dbReference type="GeneID" id="13883757"/>
<keyword evidence="3 5" id="KW-0375">Hydrogen ion transport</keyword>
<evidence type="ECO:0000313" key="6">
    <source>
        <dbReference type="EMBL" id="CCF60107.1"/>
    </source>
</evidence>
<dbReference type="FunFam" id="1.20.5.2950:FF:000001">
    <property type="entry name" value="V-type proton ATPase subunit G"/>
    <property type="match status" value="1"/>
</dbReference>
<reference evidence="6 7" key="1">
    <citation type="journal article" date="2011" name="Proc. Natl. Acad. Sci. U.S.A.">
        <title>Evolutionary erosion of yeast sex chromosomes by mating-type switching accidents.</title>
        <authorList>
            <person name="Gordon J.L."/>
            <person name="Armisen D."/>
            <person name="Proux-Wera E."/>
            <person name="Oheigeartaigh S.S."/>
            <person name="Byrne K.P."/>
            <person name="Wolfe K.H."/>
        </authorList>
    </citation>
    <scope>NUCLEOTIDE SEQUENCE [LARGE SCALE GENOMIC DNA]</scope>
    <source>
        <strain evidence="7">ATCC 22294 / BCRC 22015 / CBS 2517 / CECT 1963 / NBRC 1671 / NRRL Y-8276</strain>
    </source>
</reference>
<dbReference type="InParanoid" id="H2B0F7"/>
<dbReference type="eggNOG" id="KOG1772">
    <property type="taxonomic scope" value="Eukaryota"/>
</dbReference>
<keyword evidence="7" id="KW-1185">Reference proteome</keyword>
<dbReference type="GO" id="GO:0046961">
    <property type="term" value="F:proton-transporting ATPase activity, rotational mechanism"/>
    <property type="evidence" value="ECO:0007669"/>
    <property type="project" value="InterPro"/>
</dbReference>
<sequence length="114" mass="12617">MSQQNGIATLLKAEKEAHEIVSQARKYRTERLKQAKLDAAEEINSYKLAKDKELKDIEQSNEGGIESLEKDANANVQSELEEIKKISNEKKAAVIKLLADSVTSPTVEVHANAL</sequence>
<comment type="subunit">
    <text evidence="5">V-ATPase is a heteromultimeric enzyme made up of two complexes: the ATP-hydrolytic V1 complex and the proton translocation V0 complex.</text>
</comment>
<evidence type="ECO:0000256" key="2">
    <source>
        <dbReference type="ARBA" id="ARBA00022448"/>
    </source>
</evidence>
<evidence type="ECO:0000256" key="3">
    <source>
        <dbReference type="ARBA" id="ARBA00022781"/>
    </source>
</evidence>
<protein>
    <recommendedName>
        <fullName evidence="5">V-type proton ATPase subunit G</fullName>
    </recommendedName>
</protein>
<dbReference type="Proteomes" id="UP000005220">
    <property type="component" value="Chromosome 10"/>
</dbReference>
<dbReference type="PANTHER" id="PTHR12713:SF11">
    <property type="entry name" value="V-TYPE PROTON ATPASE SUBUNIT G"/>
    <property type="match status" value="1"/>
</dbReference>
<dbReference type="STRING" id="1071382.H2B0F7"/>
<dbReference type="GO" id="GO:0016887">
    <property type="term" value="F:ATP hydrolysis activity"/>
    <property type="evidence" value="ECO:0007669"/>
    <property type="project" value="TreeGrafter"/>
</dbReference>
<dbReference type="HOGENOM" id="CLU_125101_2_1_1"/>
<comment type="similarity">
    <text evidence="1 5">Belongs to the V-ATPase G subunit family.</text>
</comment>
<dbReference type="GO" id="GO:0000221">
    <property type="term" value="C:vacuolar proton-transporting V-type ATPase, V1 domain"/>
    <property type="evidence" value="ECO:0007669"/>
    <property type="project" value="EnsemblFungi"/>
</dbReference>
<dbReference type="InterPro" id="IPR005124">
    <property type="entry name" value="V-ATPase_G"/>
</dbReference>
<keyword evidence="2 5" id="KW-0813">Transport</keyword>